<evidence type="ECO:0000313" key="5">
    <source>
        <dbReference type="EMBL" id="MFD1911876.1"/>
    </source>
</evidence>
<evidence type="ECO:0000313" key="6">
    <source>
        <dbReference type="Proteomes" id="UP001597353"/>
    </source>
</evidence>
<evidence type="ECO:0000256" key="2">
    <source>
        <dbReference type="ARBA" id="ARBA00023125"/>
    </source>
</evidence>
<dbReference type="Gene3D" id="1.10.10.10">
    <property type="entry name" value="Winged helix-like DNA-binding domain superfamily/Winged helix DNA-binding domain"/>
    <property type="match status" value="1"/>
</dbReference>
<evidence type="ECO:0000256" key="1">
    <source>
        <dbReference type="ARBA" id="ARBA00023015"/>
    </source>
</evidence>
<keyword evidence="2" id="KW-0238">DNA-binding</keyword>
<dbReference type="EMBL" id="JBHUGH010000004">
    <property type="protein sequence ID" value="MFD1911876.1"/>
    <property type="molecule type" value="Genomic_DNA"/>
</dbReference>
<dbReference type="InterPro" id="IPR036390">
    <property type="entry name" value="WH_DNA-bd_sf"/>
</dbReference>
<organism evidence="5 6">
    <name type="scientific">Halodurantibacterium flavum</name>
    <dbReference type="NCBI Taxonomy" id="1382802"/>
    <lineage>
        <taxon>Bacteria</taxon>
        <taxon>Pseudomonadati</taxon>
        <taxon>Pseudomonadota</taxon>
        <taxon>Alphaproteobacteria</taxon>
        <taxon>Rhodobacterales</taxon>
        <taxon>Paracoccaceae</taxon>
        <taxon>Halodurantibacterium</taxon>
    </lineage>
</organism>
<evidence type="ECO:0000259" key="4">
    <source>
        <dbReference type="SMART" id="SM00345"/>
    </source>
</evidence>
<feature type="domain" description="HTH gntR-type" evidence="4">
    <location>
        <begin position="11"/>
        <end position="66"/>
    </location>
</feature>
<dbReference type="RefSeq" id="WP_390260193.1">
    <property type="nucleotide sequence ID" value="NZ_JBHUGH010000004.1"/>
</dbReference>
<sequence>MKNGASAVERIRLEIENAIQSGEFVVGQRLTEAALTERLKVSRGPLREAMLLLQNDGLSPPLSMSIC</sequence>
<gene>
    <name evidence="5" type="ORF">ACFSGJ_06555</name>
</gene>
<dbReference type="InterPro" id="IPR000524">
    <property type="entry name" value="Tscrpt_reg_HTH_GntR"/>
</dbReference>
<reference evidence="6" key="1">
    <citation type="journal article" date="2019" name="Int. J. Syst. Evol. Microbiol.">
        <title>The Global Catalogue of Microorganisms (GCM) 10K type strain sequencing project: providing services to taxonomists for standard genome sequencing and annotation.</title>
        <authorList>
            <consortium name="The Broad Institute Genomics Platform"/>
            <consortium name="The Broad Institute Genome Sequencing Center for Infectious Disease"/>
            <person name="Wu L."/>
            <person name="Ma J."/>
        </authorList>
    </citation>
    <scope>NUCLEOTIDE SEQUENCE [LARGE SCALE GENOMIC DNA]</scope>
    <source>
        <strain evidence="6">CGMCC 4.7242</strain>
    </source>
</reference>
<keyword evidence="6" id="KW-1185">Reference proteome</keyword>
<comment type="caution">
    <text evidence="5">The sequence shown here is derived from an EMBL/GenBank/DDBJ whole genome shotgun (WGS) entry which is preliminary data.</text>
</comment>
<dbReference type="SUPFAM" id="SSF46785">
    <property type="entry name" value="Winged helix' DNA-binding domain"/>
    <property type="match status" value="1"/>
</dbReference>
<dbReference type="PANTHER" id="PTHR43537:SF5">
    <property type="entry name" value="UXU OPERON TRANSCRIPTIONAL REGULATOR"/>
    <property type="match status" value="1"/>
</dbReference>
<accession>A0ABW4S3D6</accession>
<proteinExistence type="predicted"/>
<name>A0ABW4S3D6_9RHOB</name>
<dbReference type="Pfam" id="PF00392">
    <property type="entry name" value="GntR"/>
    <property type="match status" value="1"/>
</dbReference>
<dbReference type="PANTHER" id="PTHR43537">
    <property type="entry name" value="TRANSCRIPTIONAL REGULATOR, GNTR FAMILY"/>
    <property type="match status" value="1"/>
</dbReference>
<evidence type="ECO:0000256" key="3">
    <source>
        <dbReference type="ARBA" id="ARBA00023163"/>
    </source>
</evidence>
<keyword evidence="3" id="KW-0804">Transcription</keyword>
<keyword evidence="1" id="KW-0805">Transcription regulation</keyword>
<dbReference type="InterPro" id="IPR036388">
    <property type="entry name" value="WH-like_DNA-bd_sf"/>
</dbReference>
<dbReference type="SMART" id="SM00345">
    <property type="entry name" value="HTH_GNTR"/>
    <property type="match status" value="1"/>
</dbReference>
<protein>
    <submittedName>
        <fullName evidence="5">GntR family transcriptional regulator</fullName>
    </submittedName>
</protein>
<dbReference type="Proteomes" id="UP001597353">
    <property type="component" value="Unassembled WGS sequence"/>
</dbReference>